<reference evidence="2 3" key="1">
    <citation type="journal article" date="2018" name="Front. Plant Sci.">
        <title>Red Clover (Trifolium pratense) and Zigzag Clover (T. medium) - A Picture of Genomic Similarities and Differences.</title>
        <authorList>
            <person name="Dluhosova J."/>
            <person name="Istvanek J."/>
            <person name="Nedelnik J."/>
            <person name="Repkova J."/>
        </authorList>
    </citation>
    <scope>NUCLEOTIDE SEQUENCE [LARGE SCALE GENOMIC DNA]</scope>
    <source>
        <strain evidence="3">cv. 10/8</strain>
        <tissue evidence="2">Leaf</tissue>
    </source>
</reference>
<feature type="compositionally biased region" description="Basic and acidic residues" evidence="1">
    <location>
        <begin position="29"/>
        <end position="38"/>
    </location>
</feature>
<protein>
    <submittedName>
        <fullName evidence="2">Uncharacterized protein</fullName>
    </submittedName>
</protein>
<evidence type="ECO:0000256" key="1">
    <source>
        <dbReference type="SAM" id="MobiDB-lite"/>
    </source>
</evidence>
<proteinExistence type="predicted"/>
<feature type="non-terminal residue" evidence="2">
    <location>
        <position position="1"/>
    </location>
</feature>
<evidence type="ECO:0000313" key="2">
    <source>
        <dbReference type="EMBL" id="MCI01432.1"/>
    </source>
</evidence>
<dbReference type="EMBL" id="LXQA010046125">
    <property type="protein sequence ID" value="MCI01432.1"/>
    <property type="molecule type" value="Genomic_DNA"/>
</dbReference>
<comment type="caution">
    <text evidence="2">The sequence shown here is derived from an EMBL/GenBank/DDBJ whole genome shotgun (WGS) entry which is preliminary data.</text>
</comment>
<feature type="compositionally biased region" description="Basic and acidic residues" evidence="1">
    <location>
        <begin position="12"/>
        <end position="22"/>
    </location>
</feature>
<sequence>CGVHKMLSGTEEDARMTMDDSSVKGGGQGREKVVAKVDESKPESGFDLGLFCIRDF</sequence>
<evidence type="ECO:0000313" key="3">
    <source>
        <dbReference type="Proteomes" id="UP000265520"/>
    </source>
</evidence>
<accession>A0A392NPU3</accession>
<feature type="region of interest" description="Disordered" evidence="1">
    <location>
        <begin position="1"/>
        <end position="38"/>
    </location>
</feature>
<name>A0A392NPU3_9FABA</name>
<keyword evidence="3" id="KW-1185">Reference proteome</keyword>
<dbReference type="AlphaFoldDB" id="A0A392NPU3"/>
<dbReference type="Proteomes" id="UP000265520">
    <property type="component" value="Unassembled WGS sequence"/>
</dbReference>
<organism evidence="2 3">
    <name type="scientific">Trifolium medium</name>
    <dbReference type="NCBI Taxonomy" id="97028"/>
    <lineage>
        <taxon>Eukaryota</taxon>
        <taxon>Viridiplantae</taxon>
        <taxon>Streptophyta</taxon>
        <taxon>Embryophyta</taxon>
        <taxon>Tracheophyta</taxon>
        <taxon>Spermatophyta</taxon>
        <taxon>Magnoliopsida</taxon>
        <taxon>eudicotyledons</taxon>
        <taxon>Gunneridae</taxon>
        <taxon>Pentapetalae</taxon>
        <taxon>rosids</taxon>
        <taxon>fabids</taxon>
        <taxon>Fabales</taxon>
        <taxon>Fabaceae</taxon>
        <taxon>Papilionoideae</taxon>
        <taxon>50 kb inversion clade</taxon>
        <taxon>NPAAA clade</taxon>
        <taxon>Hologalegina</taxon>
        <taxon>IRL clade</taxon>
        <taxon>Trifolieae</taxon>
        <taxon>Trifolium</taxon>
    </lineage>
</organism>